<keyword evidence="2" id="KW-1185">Reference proteome</keyword>
<evidence type="ECO:0000313" key="1">
    <source>
        <dbReference type="EMBL" id="KAI8562945.1"/>
    </source>
</evidence>
<dbReference type="EMBL" id="CM046390">
    <property type="protein sequence ID" value="KAI8562945.1"/>
    <property type="molecule type" value="Genomic_DNA"/>
</dbReference>
<sequence>MFNIISGVTPRNVEGGVRLKQTEVDLDDAIVKDTPRLKIAHNSLKGMRPQENHDVKGSSKIRTRLGSVAR</sequence>
<name>A0ACC0PBR1_RHOML</name>
<gene>
    <name evidence="1" type="ORF">RHMOL_Rhmol03G0075300</name>
</gene>
<comment type="caution">
    <text evidence="1">The sequence shown here is derived from an EMBL/GenBank/DDBJ whole genome shotgun (WGS) entry which is preliminary data.</text>
</comment>
<evidence type="ECO:0000313" key="2">
    <source>
        <dbReference type="Proteomes" id="UP001062846"/>
    </source>
</evidence>
<proteinExistence type="predicted"/>
<accession>A0ACC0PBR1</accession>
<protein>
    <submittedName>
        <fullName evidence="1">Uncharacterized protein</fullName>
    </submittedName>
</protein>
<organism evidence="1 2">
    <name type="scientific">Rhododendron molle</name>
    <name type="common">Chinese azalea</name>
    <name type="synonym">Azalea mollis</name>
    <dbReference type="NCBI Taxonomy" id="49168"/>
    <lineage>
        <taxon>Eukaryota</taxon>
        <taxon>Viridiplantae</taxon>
        <taxon>Streptophyta</taxon>
        <taxon>Embryophyta</taxon>
        <taxon>Tracheophyta</taxon>
        <taxon>Spermatophyta</taxon>
        <taxon>Magnoliopsida</taxon>
        <taxon>eudicotyledons</taxon>
        <taxon>Gunneridae</taxon>
        <taxon>Pentapetalae</taxon>
        <taxon>asterids</taxon>
        <taxon>Ericales</taxon>
        <taxon>Ericaceae</taxon>
        <taxon>Ericoideae</taxon>
        <taxon>Rhodoreae</taxon>
        <taxon>Rhododendron</taxon>
    </lineage>
</organism>
<reference evidence="1" key="1">
    <citation type="submission" date="2022-02" db="EMBL/GenBank/DDBJ databases">
        <title>Plant Genome Project.</title>
        <authorList>
            <person name="Zhang R.-G."/>
        </authorList>
    </citation>
    <scope>NUCLEOTIDE SEQUENCE</scope>
    <source>
        <strain evidence="1">AT1</strain>
    </source>
</reference>
<dbReference type="Proteomes" id="UP001062846">
    <property type="component" value="Chromosome 3"/>
</dbReference>